<sequence>MLSSAPPLKLNPPPAAAPLNPPLNLPPAPPVALNPPPKPQPLPEPAEALEVWTPEPPAPLYTLPALMALMRPPPPPEEEKGEKHIEDLLE</sequence>
<protein>
    <submittedName>
        <fullName evidence="2">Uncharacterized protein</fullName>
    </submittedName>
</protein>
<feature type="region of interest" description="Disordered" evidence="1">
    <location>
        <begin position="68"/>
        <end position="90"/>
    </location>
</feature>
<keyword evidence="3" id="KW-1185">Reference proteome</keyword>
<evidence type="ECO:0000313" key="2">
    <source>
        <dbReference type="EMBL" id="KAL0166935.1"/>
    </source>
</evidence>
<accession>A0ABD0NZG7</accession>
<proteinExistence type="predicted"/>
<comment type="caution">
    <text evidence="2">The sequence shown here is derived from an EMBL/GenBank/DDBJ whole genome shotgun (WGS) entry which is preliminary data.</text>
</comment>
<dbReference type="EMBL" id="JAMKFB020000019">
    <property type="protein sequence ID" value="KAL0166935.1"/>
    <property type="molecule type" value="Genomic_DNA"/>
</dbReference>
<name>A0ABD0NZG7_CIRMR</name>
<feature type="compositionally biased region" description="Pro residues" evidence="1">
    <location>
        <begin position="9"/>
        <end position="44"/>
    </location>
</feature>
<feature type="compositionally biased region" description="Basic and acidic residues" evidence="1">
    <location>
        <begin position="77"/>
        <end position="90"/>
    </location>
</feature>
<reference evidence="2 3" key="1">
    <citation type="submission" date="2024-05" db="EMBL/GenBank/DDBJ databases">
        <title>Genome sequencing and assembly of Indian major carp, Cirrhinus mrigala (Hamilton, 1822).</title>
        <authorList>
            <person name="Mohindra V."/>
            <person name="Chowdhury L.M."/>
            <person name="Lal K."/>
            <person name="Jena J.K."/>
        </authorList>
    </citation>
    <scope>NUCLEOTIDE SEQUENCE [LARGE SCALE GENOMIC DNA]</scope>
    <source>
        <strain evidence="2">CM1030</strain>
        <tissue evidence="2">Blood</tissue>
    </source>
</reference>
<evidence type="ECO:0000256" key="1">
    <source>
        <dbReference type="SAM" id="MobiDB-lite"/>
    </source>
</evidence>
<organism evidence="2 3">
    <name type="scientific">Cirrhinus mrigala</name>
    <name type="common">Mrigala</name>
    <dbReference type="NCBI Taxonomy" id="683832"/>
    <lineage>
        <taxon>Eukaryota</taxon>
        <taxon>Metazoa</taxon>
        <taxon>Chordata</taxon>
        <taxon>Craniata</taxon>
        <taxon>Vertebrata</taxon>
        <taxon>Euteleostomi</taxon>
        <taxon>Actinopterygii</taxon>
        <taxon>Neopterygii</taxon>
        <taxon>Teleostei</taxon>
        <taxon>Ostariophysi</taxon>
        <taxon>Cypriniformes</taxon>
        <taxon>Cyprinidae</taxon>
        <taxon>Labeoninae</taxon>
        <taxon>Labeonini</taxon>
        <taxon>Cirrhinus</taxon>
    </lineage>
</organism>
<evidence type="ECO:0000313" key="3">
    <source>
        <dbReference type="Proteomes" id="UP001529510"/>
    </source>
</evidence>
<feature type="region of interest" description="Disordered" evidence="1">
    <location>
        <begin position="1"/>
        <end position="49"/>
    </location>
</feature>
<gene>
    <name evidence="2" type="ORF">M9458_038779</name>
</gene>
<feature type="non-terminal residue" evidence="2">
    <location>
        <position position="90"/>
    </location>
</feature>
<dbReference type="Proteomes" id="UP001529510">
    <property type="component" value="Unassembled WGS sequence"/>
</dbReference>
<dbReference type="AlphaFoldDB" id="A0ABD0NZG7"/>